<accession>A0AAP2GPP5</accession>
<dbReference type="EMBL" id="JAHESE010000006">
    <property type="protein sequence ID" value="MBT1708449.1"/>
    <property type="molecule type" value="Genomic_DNA"/>
</dbReference>
<proteinExistence type="predicted"/>
<evidence type="ECO:0000313" key="1">
    <source>
        <dbReference type="EMBL" id="MBT1708449.1"/>
    </source>
</evidence>
<dbReference type="AlphaFoldDB" id="A0AAP2GPP5"/>
<dbReference type="RefSeq" id="WP_254084040.1">
    <property type="nucleotide sequence ID" value="NZ_JAHESE010000006.1"/>
</dbReference>
<sequence length="381" mass="43338">MNEKQVHVLVGCADARDQSQLQLDVIERITDEFARQGIAVELHTVRAAGSFVSPDIVMDIKRIFEQAQRQADPRVPIRYYVHIQTHGHLTEDSNDHYISHVHELKIVEGSPLNCGMLGASSVGVEIEQMLVEERPSVEIRGQAMVIDNDTKIKRLLKEFYAYDGYLAGDWISSIDLLRTHPRHQRTILEKAISTDLELKMLNIEITCGILDYAIHSLIRVDGGEPAVPFWDTVQTEIRKHAQNDRAAKEILINQNRKQKPLAGLLCMSDPRMASRTEAANYYMRLRNIEHTGEYIPNTVFNMTGTSFDIPHTPFGPYVIAGFFFAVKHLGLKDQMVMGETEKQTERILQKIQNDPIMSLIVRKFEVNLMPISLEVLLRGKA</sequence>
<evidence type="ECO:0000313" key="2">
    <source>
        <dbReference type="Proteomes" id="UP001319080"/>
    </source>
</evidence>
<name>A0AAP2GPP5_9BACT</name>
<protein>
    <submittedName>
        <fullName evidence="1">Uncharacterized protein</fullName>
    </submittedName>
</protein>
<organism evidence="1 2">
    <name type="scientific">Dawidia cretensis</name>
    <dbReference type="NCBI Taxonomy" id="2782350"/>
    <lineage>
        <taxon>Bacteria</taxon>
        <taxon>Pseudomonadati</taxon>
        <taxon>Bacteroidota</taxon>
        <taxon>Cytophagia</taxon>
        <taxon>Cytophagales</taxon>
        <taxon>Chryseotaleaceae</taxon>
        <taxon>Dawidia</taxon>
    </lineage>
</organism>
<dbReference type="Proteomes" id="UP001319080">
    <property type="component" value="Unassembled WGS sequence"/>
</dbReference>
<reference evidence="1 2" key="1">
    <citation type="submission" date="2021-05" db="EMBL/GenBank/DDBJ databases">
        <title>A Polyphasic approach of four new species of the genus Ohtaekwangia: Ohtaekwangia histidinii sp. nov., Ohtaekwangia cretensis sp. nov., Ohtaekwangia indiensis sp. nov., Ohtaekwangia reichenbachii sp. nov. from diverse environment.</title>
        <authorList>
            <person name="Octaviana S."/>
        </authorList>
    </citation>
    <scope>NUCLEOTIDE SEQUENCE [LARGE SCALE GENOMIC DNA]</scope>
    <source>
        <strain evidence="1 2">PWU5</strain>
    </source>
</reference>
<gene>
    <name evidence="1" type="ORF">KK062_09450</name>
</gene>
<keyword evidence="2" id="KW-1185">Reference proteome</keyword>
<comment type="caution">
    <text evidence="1">The sequence shown here is derived from an EMBL/GenBank/DDBJ whole genome shotgun (WGS) entry which is preliminary data.</text>
</comment>